<name>A0A839JXM0_9FIRM</name>
<keyword evidence="1" id="KW-0732">Signal</keyword>
<evidence type="ECO:0000256" key="1">
    <source>
        <dbReference type="SAM" id="SignalP"/>
    </source>
</evidence>
<feature type="chain" id="PRO_5032669973" evidence="1">
    <location>
        <begin position="32"/>
        <end position="147"/>
    </location>
</feature>
<evidence type="ECO:0000313" key="3">
    <source>
        <dbReference type="Proteomes" id="UP000574276"/>
    </source>
</evidence>
<dbReference type="RefSeq" id="WP_228351703.1">
    <property type="nucleotide sequence ID" value="NZ_JACEGA010000001.1"/>
</dbReference>
<organism evidence="2 3">
    <name type="scientific">Variimorphobacter saccharofermentans</name>
    <dbReference type="NCBI Taxonomy" id="2755051"/>
    <lineage>
        <taxon>Bacteria</taxon>
        <taxon>Bacillati</taxon>
        <taxon>Bacillota</taxon>
        <taxon>Clostridia</taxon>
        <taxon>Lachnospirales</taxon>
        <taxon>Lachnospiraceae</taxon>
        <taxon>Variimorphobacter</taxon>
    </lineage>
</organism>
<evidence type="ECO:0000313" key="2">
    <source>
        <dbReference type="EMBL" id="MBB2181967.1"/>
    </source>
</evidence>
<dbReference type="EMBL" id="JACEGA010000001">
    <property type="protein sequence ID" value="MBB2181967.1"/>
    <property type="molecule type" value="Genomic_DNA"/>
</dbReference>
<proteinExistence type="predicted"/>
<dbReference type="AlphaFoldDB" id="A0A839JXM0"/>
<reference evidence="2 3" key="1">
    <citation type="submission" date="2020-07" db="EMBL/GenBank/DDBJ databases">
        <title>Characterization and genome sequencing of isolate MD1, a novel member within the family Lachnospiraceae.</title>
        <authorList>
            <person name="Rettenmaier R."/>
            <person name="Di Bello L."/>
            <person name="Zinser C."/>
            <person name="Scheitz K."/>
            <person name="Liebl W."/>
            <person name="Zverlov V."/>
        </authorList>
    </citation>
    <scope>NUCLEOTIDE SEQUENCE [LARGE SCALE GENOMIC DNA]</scope>
    <source>
        <strain evidence="2 3">MD1</strain>
    </source>
</reference>
<comment type="caution">
    <text evidence="2">The sequence shown here is derived from an EMBL/GenBank/DDBJ whole genome shotgun (WGS) entry which is preliminary data.</text>
</comment>
<accession>A0A839JXM0</accession>
<sequence>MNWKRFLQRTLALLLIGICSISLLQPAVASAASTTQKSATVKFTKLKINGYTDISYFSSIGEYIVVFGKKKNGHIMSYSKDGKTFKDLNLDTYVTKKFDKKNFKEITFSSHPSFISKRNAAFIVGQGVVDDVDKENFIIKMSTDFNQ</sequence>
<gene>
    <name evidence="2" type="ORF">H0486_03645</name>
</gene>
<feature type="signal peptide" evidence="1">
    <location>
        <begin position="1"/>
        <end position="31"/>
    </location>
</feature>
<protein>
    <submittedName>
        <fullName evidence="2">Uncharacterized protein</fullName>
    </submittedName>
</protein>
<keyword evidence="3" id="KW-1185">Reference proteome</keyword>
<dbReference type="Proteomes" id="UP000574276">
    <property type="component" value="Unassembled WGS sequence"/>
</dbReference>